<comment type="caution">
    <text evidence="2">The sequence shown here is derived from an EMBL/GenBank/DDBJ whole genome shotgun (WGS) entry which is preliminary data.</text>
</comment>
<proteinExistence type="predicted"/>
<gene>
    <name evidence="2" type="ORF">KDAU_10210</name>
</gene>
<keyword evidence="1" id="KW-0472">Membrane</keyword>
<dbReference type="AlphaFoldDB" id="A0A401ZA28"/>
<sequence>MGLVGCRAMRIRWCTAGYQGAAEEKYCTDKHPLNPVAHAISPDEIHLKMCIFIIPQKPLCIAARLLHFFYGWGILYSLEFLLAFFAYKGEKCKAAMIHSILEKDGLGDIDAKI</sequence>
<keyword evidence="1" id="KW-1133">Transmembrane helix</keyword>
<keyword evidence="1" id="KW-0812">Transmembrane</keyword>
<protein>
    <submittedName>
        <fullName evidence="2">Uncharacterized protein</fullName>
    </submittedName>
</protein>
<dbReference type="Proteomes" id="UP000287224">
    <property type="component" value="Unassembled WGS sequence"/>
</dbReference>
<dbReference type="EMBL" id="BIFQ01000001">
    <property type="protein sequence ID" value="GCE03692.1"/>
    <property type="molecule type" value="Genomic_DNA"/>
</dbReference>
<accession>A0A401ZA28</accession>
<organism evidence="2 3">
    <name type="scientific">Dictyobacter aurantiacus</name>
    <dbReference type="NCBI Taxonomy" id="1936993"/>
    <lineage>
        <taxon>Bacteria</taxon>
        <taxon>Bacillati</taxon>
        <taxon>Chloroflexota</taxon>
        <taxon>Ktedonobacteria</taxon>
        <taxon>Ktedonobacterales</taxon>
        <taxon>Dictyobacteraceae</taxon>
        <taxon>Dictyobacter</taxon>
    </lineage>
</organism>
<evidence type="ECO:0000313" key="2">
    <source>
        <dbReference type="EMBL" id="GCE03692.1"/>
    </source>
</evidence>
<evidence type="ECO:0000256" key="1">
    <source>
        <dbReference type="SAM" id="Phobius"/>
    </source>
</evidence>
<feature type="transmembrane region" description="Helical" evidence="1">
    <location>
        <begin position="68"/>
        <end position="87"/>
    </location>
</feature>
<name>A0A401ZA28_9CHLR</name>
<evidence type="ECO:0000313" key="3">
    <source>
        <dbReference type="Proteomes" id="UP000287224"/>
    </source>
</evidence>
<keyword evidence="3" id="KW-1185">Reference proteome</keyword>
<reference evidence="3" key="1">
    <citation type="submission" date="2018-12" db="EMBL/GenBank/DDBJ databases">
        <title>Tengunoibacter tsumagoiensis gen. nov., sp. nov., Dictyobacter kobayashii sp. nov., D. alpinus sp. nov., and D. joshuensis sp. nov. and description of Dictyobacteraceae fam. nov. within the order Ktedonobacterales isolated from Tengu-no-mugimeshi.</title>
        <authorList>
            <person name="Wang C.M."/>
            <person name="Zheng Y."/>
            <person name="Sakai Y."/>
            <person name="Toyoda A."/>
            <person name="Minakuchi Y."/>
            <person name="Abe K."/>
            <person name="Yokota A."/>
            <person name="Yabe S."/>
        </authorList>
    </citation>
    <scope>NUCLEOTIDE SEQUENCE [LARGE SCALE GENOMIC DNA]</scope>
    <source>
        <strain evidence="3">S-27</strain>
    </source>
</reference>